<feature type="transmembrane region" description="Helical" evidence="2">
    <location>
        <begin position="88"/>
        <end position="115"/>
    </location>
</feature>
<evidence type="ECO:0000313" key="3">
    <source>
        <dbReference type="EMBL" id="CAK5280915.1"/>
    </source>
</evidence>
<keyword evidence="2" id="KW-1133">Transmembrane helix</keyword>
<reference evidence="3" key="1">
    <citation type="submission" date="2023-11" db="EMBL/GenBank/DDBJ databases">
        <authorList>
            <person name="De Vega J J."/>
            <person name="De Vega J J."/>
        </authorList>
    </citation>
    <scope>NUCLEOTIDE SEQUENCE</scope>
</reference>
<keyword evidence="2" id="KW-0472">Membrane</keyword>
<name>A0AAD2Q6E4_9AGAR</name>
<proteinExistence type="predicted"/>
<feature type="compositionally biased region" description="Low complexity" evidence="1">
    <location>
        <begin position="31"/>
        <end position="60"/>
    </location>
</feature>
<sequence>MSIQHSTSTSMPGAFPRAVRSSCRPRRKNSVTHSVASSRRSSVVSHGDISSSSSSSIAASLAPTRRRRRRSSTSTFESFTSSEEKITLWLRLSAFVPMMLGIIMSTLSVLMITLVPSLALPQPPAHGLEAYEDEIVPESATPSMFSSSLSVEVPEMSNTGFASSISSRRNCRPDISIGGHKGETFLSCLRYKRAILRLARPVSIRHKSKLSVSAKAVPLVGNERGQVSQKGPVLPRKSLLRLRSIFRIRRERKSSDKVSFVGR</sequence>
<feature type="compositionally biased region" description="Polar residues" evidence="1">
    <location>
        <begin position="1"/>
        <end position="11"/>
    </location>
</feature>
<feature type="region of interest" description="Disordered" evidence="1">
    <location>
        <begin position="1"/>
        <end position="77"/>
    </location>
</feature>
<accession>A0AAD2Q6E4</accession>
<evidence type="ECO:0000256" key="2">
    <source>
        <dbReference type="SAM" id="Phobius"/>
    </source>
</evidence>
<protein>
    <submittedName>
        <fullName evidence="3">Uncharacterized protein</fullName>
    </submittedName>
</protein>
<organism evidence="3 4">
    <name type="scientific">Mycena citricolor</name>
    <dbReference type="NCBI Taxonomy" id="2018698"/>
    <lineage>
        <taxon>Eukaryota</taxon>
        <taxon>Fungi</taxon>
        <taxon>Dikarya</taxon>
        <taxon>Basidiomycota</taxon>
        <taxon>Agaricomycotina</taxon>
        <taxon>Agaricomycetes</taxon>
        <taxon>Agaricomycetidae</taxon>
        <taxon>Agaricales</taxon>
        <taxon>Marasmiineae</taxon>
        <taxon>Mycenaceae</taxon>
        <taxon>Mycena</taxon>
    </lineage>
</organism>
<keyword evidence="2" id="KW-0812">Transmembrane</keyword>
<comment type="caution">
    <text evidence="3">The sequence shown here is derived from an EMBL/GenBank/DDBJ whole genome shotgun (WGS) entry which is preliminary data.</text>
</comment>
<evidence type="ECO:0000256" key="1">
    <source>
        <dbReference type="SAM" id="MobiDB-lite"/>
    </source>
</evidence>
<dbReference type="Proteomes" id="UP001295794">
    <property type="component" value="Unassembled WGS sequence"/>
</dbReference>
<dbReference type="EMBL" id="CAVNYO010000440">
    <property type="protein sequence ID" value="CAK5280915.1"/>
    <property type="molecule type" value="Genomic_DNA"/>
</dbReference>
<evidence type="ECO:0000313" key="4">
    <source>
        <dbReference type="Proteomes" id="UP001295794"/>
    </source>
</evidence>
<gene>
    <name evidence="3" type="ORF">MYCIT1_LOCUS31641</name>
</gene>
<keyword evidence="4" id="KW-1185">Reference proteome</keyword>
<dbReference type="AlphaFoldDB" id="A0AAD2Q6E4"/>